<gene>
    <name evidence="1" type="ORF">GCM10011516_09880</name>
</gene>
<dbReference type="AlphaFoldDB" id="A0A8H9FXL7"/>
<sequence>MAYGQDKIAVGSFTISNETFYVSNPDSNPDIFIIKTGKFSDGIPKNPDFVGNIKIESVMGSVRVYDYNTYYSYLENLPNYNSLKNNHDWINVFFMIDGNADILDLSFMVSKSTEFTPSDIAGLYKYIMENVNIRMTSVANTHRAIKFFPFISNYEFSEK</sequence>
<name>A0A8H9FXL7_9SPHI</name>
<organism evidence="1 2">
    <name type="scientific">Sphingobacterium cellulitidis</name>
    <dbReference type="NCBI Taxonomy" id="1768011"/>
    <lineage>
        <taxon>Bacteria</taxon>
        <taxon>Pseudomonadati</taxon>
        <taxon>Bacteroidota</taxon>
        <taxon>Sphingobacteriia</taxon>
        <taxon>Sphingobacteriales</taxon>
        <taxon>Sphingobacteriaceae</taxon>
        <taxon>Sphingobacterium</taxon>
    </lineage>
</organism>
<dbReference type="EMBL" id="BMKM01000002">
    <property type="protein sequence ID" value="GGE14108.1"/>
    <property type="molecule type" value="Genomic_DNA"/>
</dbReference>
<dbReference type="Proteomes" id="UP000614460">
    <property type="component" value="Unassembled WGS sequence"/>
</dbReference>
<reference evidence="1" key="1">
    <citation type="journal article" date="2014" name="Int. J. Syst. Evol. Microbiol.">
        <title>Complete genome sequence of Corynebacterium casei LMG S-19264T (=DSM 44701T), isolated from a smear-ripened cheese.</title>
        <authorList>
            <consortium name="US DOE Joint Genome Institute (JGI-PGF)"/>
            <person name="Walter F."/>
            <person name="Albersmeier A."/>
            <person name="Kalinowski J."/>
            <person name="Ruckert C."/>
        </authorList>
    </citation>
    <scope>NUCLEOTIDE SEQUENCE</scope>
    <source>
        <strain evidence="1">CGMCC 1.15966</strain>
    </source>
</reference>
<comment type="caution">
    <text evidence="1">The sequence shown here is derived from an EMBL/GenBank/DDBJ whole genome shotgun (WGS) entry which is preliminary data.</text>
</comment>
<keyword evidence="2" id="KW-1185">Reference proteome</keyword>
<proteinExistence type="predicted"/>
<protein>
    <submittedName>
        <fullName evidence="1">Uncharacterized protein</fullName>
    </submittedName>
</protein>
<evidence type="ECO:0000313" key="1">
    <source>
        <dbReference type="EMBL" id="GGE14108.1"/>
    </source>
</evidence>
<accession>A0A8H9FXL7</accession>
<evidence type="ECO:0000313" key="2">
    <source>
        <dbReference type="Proteomes" id="UP000614460"/>
    </source>
</evidence>
<reference evidence="1" key="2">
    <citation type="submission" date="2020-09" db="EMBL/GenBank/DDBJ databases">
        <authorList>
            <person name="Sun Q."/>
            <person name="Zhou Y."/>
        </authorList>
    </citation>
    <scope>NUCLEOTIDE SEQUENCE</scope>
    <source>
        <strain evidence="1">CGMCC 1.15966</strain>
    </source>
</reference>